<proteinExistence type="predicted"/>
<evidence type="ECO:0000313" key="3">
    <source>
        <dbReference type="Proteomes" id="UP000190541"/>
    </source>
</evidence>
<gene>
    <name evidence="2" type="ORF">SAMN05660226_03741</name>
</gene>
<feature type="transmembrane region" description="Helical" evidence="1">
    <location>
        <begin position="50"/>
        <end position="69"/>
    </location>
</feature>
<keyword evidence="1" id="KW-0472">Membrane</keyword>
<evidence type="ECO:0000256" key="1">
    <source>
        <dbReference type="SAM" id="Phobius"/>
    </source>
</evidence>
<name>A0A1T5F2Z1_9SPHI</name>
<dbReference type="AlphaFoldDB" id="A0A1T5F2Z1"/>
<dbReference type="OrthoDB" id="978644at2"/>
<dbReference type="RefSeq" id="WP_079718370.1">
    <property type="nucleotide sequence ID" value="NZ_FUYS01000013.1"/>
</dbReference>
<evidence type="ECO:0008006" key="4">
    <source>
        <dbReference type="Google" id="ProtNLM"/>
    </source>
</evidence>
<keyword evidence="1" id="KW-0812">Transmembrane</keyword>
<keyword evidence="3" id="KW-1185">Reference proteome</keyword>
<accession>A0A1T5F2Z1</accession>
<keyword evidence="1" id="KW-1133">Transmembrane helix</keyword>
<protein>
    <recommendedName>
        <fullName evidence="4">HEAT repeat-containing protein</fullName>
    </recommendedName>
</protein>
<reference evidence="2 3" key="1">
    <citation type="submission" date="2017-02" db="EMBL/GenBank/DDBJ databases">
        <authorList>
            <person name="Peterson S.W."/>
        </authorList>
    </citation>
    <scope>NUCLEOTIDE SEQUENCE [LARGE SCALE GENOMIC DNA]</scope>
    <source>
        <strain evidence="2 3">DSM 22899</strain>
    </source>
</reference>
<dbReference type="Proteomes" id="UP000190541">
    <property type="component" value="Unassembled WGS sequence"/>
</dbReference>
<evidence type="ECO:0000313" key="2">
    <source>
        <dbReference type="EMBL" id="SKB90574.1"/>
    </source>
</evidence>
<sequence>MNDPIKKFIQEHREAFDNLEPSADVLERLKAQLRPTPVVKKSFFKRYQRTNWLAAASLLVGMICIYLLTERQGQGETPPDNSLAAAKQPIPAATAEPIVVLPTAADSLATRTKSHPAANEGSALPKKRENLHVADMKRTKPAPVSLAVRLADSSSASIRLAAILEIEQSGKMDDKIRTMLSTTMNKDANTNVRLAALDVLSRYLQDADVAAVFASSLATQDDPLVQLGIVKVAAQIDHVGIEEALFALARSPYTFAAVKDEVYAVLLNQNKL</sequence>
<organism evidence="2 3">
    <name type="scientific">Parapedobacter luteus</name>
    <dbReference type="NCBI Taxonomy" id="623280"/>
    <lineage>
        <taxon>Bacteria</taxon>
        <taxon>Pseudomonadati</taxon>
        <taxon>Bacteroidota</taxon>
        <taxon>Sphingobacteriia</taxon>
        <taxon>Sphingobacteriales</taxon>
        <taxon>Sphingobacteriaceae</taxon>
        <taxon>Parapedobacter</taxon>
    </lineage>
</organism>
<dbReference type="STRING" id="623280.SAMN05660226_03741"/>
<dbReference type="EMBL" id="FUYS01000013">
    <property type="protein sequence ID" value="SKB90574.1"/>
    <property type="molecule type" value="Genomic_DNA"/>
</dbReference>